<feature type="compositionally biased region" description="Polar residues" evidence="5">
    <location>
        <begin position="386"/>
        <end position="401"/>
    </location>
</feature>
<accession>A0A0P9N7R0</accession>
<feature type="domain" description="Multidrug resistance protein MdtA-like C-terminal permuted SH3" evidence="9">
    <location>
        <begin position="318"/>
        <end position="379"/>
    </location>
</feature>
<dbReference type="PANTHER" id="PTHR30158">
    <property type="entry name" value="ACRA/E-RELATED COMPONENT OF DRUG EFFLUX TRANSPORTER"/>
    <property type="match status" value="1"/>
</dbReference>
<protein>
    <submittedName>
        <fullName evidence="10">Membrane fusion protein of RND family multidrug efflux pump</fullName>
    </submittedName>
</protein>
<evidence type="ECO:0000313" key="10">
    <source>
        <dbReference type="EMBL" id="KPX00350.1"/>
    </source>
</evidence>
<proteinExistence type="inferred from homology"/>
<dbReference type="Gene3D" id="2.40.30.170">
    <property type="match status" value="1"/>
</dbReference>
<dbReference type="Pfam" id="PF25876">
    <property type="entry name" value="HH_MFP_RND"/>
    <property type="match status" value="1"/>
</dbReference>
<dbReference type="Pfam" id="PF25917">
    <property type="entry name" value="BSH_RND"/>
    <property type="match status" value="1"/>
</dbReference>
<feature type="region of interest" description="Disordered" evidence="5">
    <location>
        <begin position="380"/>
        <end position="411"/>
    </location>
</feature>
<evidence type="ECO:0000256" key="5">
    <source>
        <dbReference type="SAM" id="MobiDB-lite"/>
    </source>
</evidence>
<feature type="domain" description="Multidrug resistance protein MdtA-like beta-barrel" evidence="8">
    <location>
        <begin position="224"/>
        <end position="313"/>
    </location>
</feature>
<dbReference type="AlphaFoldDB" id="A0A0P9N7R0"/>
<dbReference type="Gene3D" id="2.40.50.100">
    <property type="match status" value="1"/>
</dbReference>
<dbReference type="InterPro" id="IPR006143">
    <property type="entry name" value="RND_pump_MFP"/>
</dbReference>
<evidence type="ECO:0000313" key="11">
    <source>
        <dbReference type="Proteomes" id="UP000050381"/>
    </source>
</evidence>
<evidence type="ECO:0000259" key="9">
    <source>
        <dbReference type="Pfam" id="PF25967"/>
    </source>
</evidence>
<dbReference type="GO" id="GO:0046677">
    <property type="term" value="P:response to antibiotic"/>
    <property type="evidence" value="ECO:0007669"/>
    <property type="project" value="TreeGrafter"/>
</dbReference>
<dbReference type="SUPFAM" id="SSF111369">
    <property type="entry name" value="HlyD-like secretion proteins"/>
    <property type="match status" value="1"/>
</dbReference>
<evidence type="ECO:0000256" key="2">
    <source>
        <dbReference type="ARBA" id="ARBA00009477"/>
    </source>
</evidence>
<evidence type="ECO:0000256" key="3">
    <source>
        <dbReference type="ARBA" id="ARBA00022448"/>
    </source>
</evidence>
<keyword evidence="4" id="KW-0175">Coiled coil</keyword>
<dbReference type="Pfam" id="PF25967">
    <property type="entry name" value="RND-MFP_C"/>
    <property type="match status" value="1"/>
</dbReference>
<dbReference type="InterPro" id="IPR058627">
    <property type="entry name" value="MdtA-like_C"/>
</dbReference>
<organism evidence="10 11">
    <name type="scientific">Pseudomonas syringae pv. castaneae</name>
    <dbReference type="NCBI Taxonomy" id="264450"/>
    <lineage>
        <taxon>Bacteria</taxon>
        <taxon>Pseudomonadati</taxon>
        <taxon>Pseudomonadota</taxon>
        <taxon>Gammaproteobacteria</taxon>
        <taxon>Pseudomonadales</taxon>
        <taxon>Pseudomonadaceae</taxon>
        <taxon>Pseudomonas</taxon>
        <taxon>Pseudomonas syringae</taxon>
    </lineage>
</organism>
<evidence type="ECO:0000256" key="1">
    <source>
        <dbReference type="ARBA" id="ARBA00004519"/>
    </source>
</evidence>
<dbReference type="NCBIfam" id="TIGR01730">
    <property type="entry name" value="RND_mfp"/>
    <property type="match status" value="1"/>
</dbReference>
<dbReference type="PANTHER" id="PTHR30158:SF3">
    <property type="entry name" value="MULTIDRUG EFFLUX PUMP SUBUNIT ACRA-RELATED"/>
    <property type="match status" value="1"/>
</dbReference>
<dbReference type="InterPro" id="IPR058626">
    <property type="entry name" value="MdtA-like_b-barrel"/>
</dbReference>
<dbReference type="EMBL" id="LJQD01000015">
    <property type="protein sequence ID" value="KPX00350.1"/>
    <property type="molecule type" value="Genomic_DNA"/>
</dbReference>
<dbReference type="PATRIC" id="fig|264450.4.peg.5561"/>
<evidence type="ECO:0000259" key="8">
    <source>
        <dbReference type="Pfam" id="PF25944"/>
    </source>
</evidence>
<dbReference type="Proteomes" id="UP000050381">
    <property type="component" value="Unassembled WGS sequence"/>
</dbReference>
<dbReference type="Gene3D" id="2.40.420.20">
    <property type="match status" value="1"/>
</dbReference>
<reference evidence="10 11" key="1">
    <citation type="submission" date="2015-09" db="EMBL/GenBank/DDBJ databases">
        <title>Genome announcement of multiple Pseudomonas syringae strains.</title>
        <authorList>
            <person name="Thakur S."/>
            <person name="Wang P.W."/>
            <person name="Gong Y."/>
            <person name="Weir B.S."/>
            <person name="Guttman D.S."/>
        </authorList>
    </citation>
    <scope>NUCLEOTIDE SEQUENCE [LARGE SCALE GENOMIC DNA]</scope>
    <source>
        <strain evidence="10 11">ICMP9419</strain>
    </source>
</reference>
<dbReference type="Pfam" id="PF25944">
    <property type="entry name" value="Beta-barrel_RND"/>
    <property type="match status" value="1"/>
</dbReference>
<feature type="domain" description="Multidrug resistance protein MdtA-like alpha-helical hairpin" evidence="6">
    <location>
        <begin position="118"/>
        <end position="187"/>
    </location>
</feature>
<dbReference type="Gene3D" id="1.10.287.470">
    <property type="entry name" value="Helix hairpin bin"/>
    <property type="match status" value="1"/>
</dbReference>
<comment type="subcellular location">
    <subcellularLocation>
        <location evidence="1">Cell inner membrane</location>
        <topology evidence="1">Lipid-anchor</topology>
    </subcellularLocation>
</comment>
<keyword evidence="3" id="KW-0813">Transport</keyword>
<name>A0A0P9N7R0_PSESX</name>
<dbReference type="GO" id="GO:0005886">
    <property type="term" value="C:plasma membrane"/>
    <property type="evidence" value="ECO:0007669"/>
    <property type="project" value="UniProtKB-SubCell"/>
</dbReference>
<dbReference type="InterPro" id="IPR058625">
    <property type="entry name" value="MdtA-like_BSH"/>
</dbReference>
<dbReference type="InterPro" id="IPR058624">
    <property type="entry name" value="MdtA-like_HH"/>
</dbReference>
<feature type="domain" description="Multidrug resistance protein MdtA-like barrel-sandwich hybrid" evidence="7">
    <location>
        <begin position="78"/>
        <end position="220"/>
    </location>
</feature>
<sequence length="411" mass="43618">MRLSPQRPEANMSSKIFAKYLITVTFVIYAALISLLSGCSADDPPPAAPKPSVSVITVQPRSQALTTELAGRTQAFMVAEIRPQVSGIVQQRLFVEGADVKAGQPLYQLDSATYQAALAESQATLAKSRATLKSSQATARRDIGLAKIDAISQQDKEDAEASLLTAAAEVKVAEADVQTARINLAYTRITAPISGRIETSTVTPGALVVAQQDTALTTVQQLDPIYVDVTQSTTELLRLKRDLASGKLQTNGDGQARITLKLDDGSTYNHDGRLQFSGVSVNEGTGTVTLRASFANPERLLLPGMYVVAVLEQAQDHNAILIPQKAVSRSASGQTTVLLVVDGKIEQRVISVDRTVGNQWWVSSGLKANEQVVVEGGQKTPVGTEVSVQNADSPNSPSPSGTVAAADVKER</sequence>
<evidence type="ECO:0000259" key="6">
    <source>
        <dbReference type="Pfam" id="PF25876"/>
    </source>
</evidence>
<comment type="similarity">
    <text evidence="2">Belongs to the membrane fusion protein (MFP) (TC 8.A.1) family.</text>
</comment>
<evidence type="ECO:0000256" key="4">
    <source>
        <dbReference type="ARBA" id="ARBA00023054"/>
    </source>
</evidence>
<evidence type="ECO:0000259" key="7">
    <source>
        <dbReference type="Pfam" id="PF25917"/>
    </source>
</evidence>
<dbReference type="GO" id="GO:0022857">
    <property type="term" value="F:transmembrane transporter activity"/>
    <property type="evidence" value="ECO:0007669"/>
    <property type="project" value="InterPro"/>
</dbReference>
<gene>
    <name evidence="10" type="ORF">ALO79_06434</name>
</gene>
<comment type="caution">
    <text evidence="10">The sequence shown here is derived from an EMBL/GenBank/DDBJ whole genome shotgun (WGS) entry which is preliminary data.</text>
</comment>